<dbReference type="Proteomes" id="UP000483379">
    <property type="component" value="Unassembled WGS sequence"/>
</dbReference>
<protein>
    <submittedName>
        <fullName evidence="10">C-type cytochrome</fullName>
    </submittedName>
</protein>
<reference evidence="10 11" key="1">
    <citation type="submission" date="2020-02" db="EMBL/GenBank/DDBJ databases">
        <title>Genome sequences of Thiorhodococcus mannitoliphagus and Thiorhodococcus minor, purple sulfur photosynthetic bacteria in the gammaproteobacterial family, Chromatiaceae.</title>
        <authorList>
            <person name="Aviles F.A."/>
            <person name="Meyer T.E."/>
            <person name="Kyndt J.A."/>
        </authorList>
    </citation>
    <scope>NUCLEOTIDE SEQUENCE [LARGE SCALE GENOMIC DNA]</scope>
    <source>
        <strain evidence="10 11">DSM 11518</strain>
    </source>
</reference>
<comment type="caution">
    <text evidence="10">The sequence shown here is derived from an EMBL/GenBank/DDBJ whole genome shotgun (WGS) entry which is preliminary data.</text>
</comment>
<dbReference type="InterPro" id="IPR036909">
    <property type="entry name" value="Cyt_c-like_dom_sf"/>
</dbReference>
<keyword evidence="2 7" id="KW-0349">Heme</keyword>
<keyword evidence="4 8" id="KW-0732">Signal</keyword>
<evidence type="ECO:0000313" key="11">
    <source>
        <dbReference type="Proteomes" id="UP000483379"/>
    </source>
</evidence>
<gene>
    <name evidence="10" type="ORF">G3446_02705</name>
</gene>
<evidence type="ECO:0000256" key="2">
    <source>
        <dbReference type="ARBA" id="ARBA00022617"/>
    </source>
</evidence>
<comment type="subcellular location">
    <subcellularLocation>
        <location evidence="1">Cell envelope</location>
    </subcellularLocation>
</comment>
<dbReference type="InterPro" id="IPR009056">
    <property type="entry name" value="Cyt_c-like_dom"/>
</dbReference>
<dbReference type="InterPro" id="IPR004852">
    <property type="entry name" value="Di-haem_cyt_c_peroxidsae"/>
</dbReference>
<keyword evidence="3 7" id="KW-0479">Metal-binding</keyword>
<dbReference type="GO" id="GO:0030313">
    <property type="term" value="C:cell envelope"/>
    <property type="evidence" value="ECO:0007669"/>
    <property type="project" value="UniProtKB-SubCell"/>
</dbReference>
<dbReference type="RefSeq" id="WP_164450860.1">
    <property type="nucleotide sequence ID" value="NZ_JAAIJQ010000005.1"/>
</dbReference>
<dbReference type="EMBL" id="JAAIJQ010000005">
    <property type="protein sequence ID" value="NEV60814.1"/>
    <property type="molecule type" value="Genomic_DNA"/>
</dbReference>
<evidence type="ECO:0000256" key="5">
    <source>
        <dbReference type="ARBA" id="ARBA00023002"/>
    </source>
</evidence>
<feature type="domain" description="Cytochrome c" evidence="9">
    <location>
        <begin position="27"/>
        <end position="185"/>
    </location>
</feature>
<dbReference type="AlphaFoldDB" id="A0A6M0JUS3"/>
<dbReference type="InterPro" id="IPR051395">
    <property type="entry name" value="Cytochrome_c_Peroxidase/MauG"/>
</dbReference>
<sequence length="413" mass="44601">MNRKTLLVGLSIASLYSASLQGATDDALATIGKRLFFDGTLSEPAGQSCASCHAPAAGWSGPDSALNASGAVHQGAVEGRFGNRRPPMAAYASFSPPLYFDEQEEHFVGGAFWDGRATGWMLGDVVAEQAQGPLLNPVEHNLPDAAEVARRVCEGEVGPQLRAYFGELVCADPVAGFNAIARAIAAFERSAEMNAFSAKYDYYLKDPERYPLSEQEALGLELFAREDKGNCAACHPHTPGAQGEPPVFTDFTYDNLGVGRNPANPWYGQASRNPQGDAWRDPGLGGFLDQVPRFAHLAAENLGKHKVPSLRNVDLRPSPDFVKSYMHNGAHKSLEEVVHFYNTRDVKPQCETLTDPEPGSNCWPAPEVEANVNTEELGDLGLTQEEEAAILAFMRTLSDGWVPPETVIRSAAP</sequence>
<dbReference type="Gene3D" id="1.10.760.10">
    <property type="entry name" value="Cytochrome c-like domain"/>
    <property type="match status" value="2"/>
</dbReference>
<dbReference type="PANTHER" id="PTHR30600">
    <property type="entry name" value="CYTOCHROME C PEROXIDASE-RELATED"/>
    <property type="match status" value="1"/>
</dbReference>
<evidence type="ECO:0000313" key="10">
    <source>
        <dbReference type="EMBL" id="NEV60814.1"/>
    </source>
</evidence>
<feature type="chain" id="PRO_5026835328" evidence="8">
    <location>
        <begin position="23"/>
        <end position="413"/>
    </location>
</feature>
<keyword evidence="5" id="KW-0560">Oxidoreductase</keyword>
<evidence type="ECO:0000259" key="9">
    <source>
        <dbReference type="PROSITE" id="PS51007"/>
    </source>
</evidence>
<evidence type="ECO:0000256" key="7">
    <source>
        <dbReference type="PROSITE-ProRule" id="PRU00433"/>
    </source>
</evidence>
<evidence type="ECO:0000256" key="6">
    <source>
        <dbReference type="ARBA" id="ARBA00023004"/>
    </source>
</evidence>
<proteinExistence type="predicted"/>
<feature type="domain" description="Cytochrome c" evidence="9">
    <location>
        <begin position="214"/>
        <end position="398"/>
    </location>
</feature>
<dbReference type="GO" id="GO:0020037">
    <property type="term" value="F:heme binding"/>
    <property type="evidence" value="ECO:0007669"/>
    <property type="project" value="InterPro"/>
</dbReference>
<dbReference type="SUPFAM" id="SSF46626">
    <property type="entry name" value="Cytochrome c"/>
    <property type="match status" value="2"/>
</dbReference>
<dbReference type="GO" id="GO:0004130">
    <property type="term" value="F:cytochrome-c peroxidase activity"/>
    <property type="evidence" value="ECO:0007669"/>
    <property type="project" value="TreeGrafter"/>
</dbReference>
<organism evidence="10 11">
    <name type="scientific">Thiorhodococcus minor</name>
    <dbReference type="NCBI Taxonomy" id="57489"/>
    <lineage>
        <taxon>Bacteria</taxon>
        <taxon>Pseudomonadati</taxon>
        <taxon>Pseudomonadota</taxon>
        <taxon>Gammaproteobacteria</taxon>
        <taxon>Chromatiales</taxon>
        <taxon>Chromatiaceae</taxon>
        <taxon>Thiorhodococcus</taxon>
    </lineage>
</organism>
<accession>A0A6M0JUS3</accession>
<evidence type="ECO:0000256" key="1">
    <source>
        <dbReference type="ARBA" id="ARBA00004196"/>
    </source>
</evidence>
<dbReference type="GO" id="GO:0009055">
    <property type="term" value="F:electron transfer activity"/>
    <property type="evidence" value="ECO:0007669"/>
    <property type="project" value="InterPro"/>
</dbReference>
<keyword evidence="6 7" id="KW-0408">Iron</keyword>
<name>A0A6M0JUS3_9GAMM</name>
<dbReference type="Pfam" id="PF03150">
    <property type="entry name" value="CCP_MauG"/>
    <property type="match status" value="1"/>
</dbReference>
<dbReference type="GO" id="GO:0046872">
    <property type="term" value="F:metal ion binding"/>
    <property type="evidence" value="ECO:0007669"/>
    <property type="project" value="UniProtKB-KW"/>
</dbReference>
<evidence type="ECO:0000256" key="4">
    <source>
        <dbReference type="ARBA" id="ARBA00022729"/>
    </source>
</evidence>
<keyword evidence="11" id="KW-1185">Reference proteome</keyword>
<dbReference type="PANTHER" id="PTHR30600:SF10">
    <property type="entry name" value="BLL6722 PROTEIN"/>
    <property type="match status" value="1"/>
</dbReference>
<evidence type="ECO:0000256" key="3">
    <source>
        <dbReference type="ARBA" id="ARBA00022723"/>
    </source>
</evidence>
<evidence type="ECO:0000256" key="8">
    <source>
        <dbReference type="SAM" id="SignalP"/>
    </source>
</evidence>
<feature type="signal peptide" evidence="8">
    <location>
        <begin position="1"/>
        <end position="22"/>
    </location>
</feature>
<dbReference type="PROSITE" id="PS51007">
    <property type="entry name" value="CYTC"/>
    <property type="match status" value="2"/>
</dbReference>